<dbReference type="PANTHER" id="PTHR36063">
    <property type="entry name" value="ARABIDOPSIS THALIANA GENOMIC DNA, CHROMOSOME 5, P1 CLONE:MOK16"/>
    <property type="match status" value="1"/>
</dbReference>
<feature type="transmembrane region" description="Helical" evidence="1">
    <location>
        <begin position="54"/>
        <end position="72"/>
    </location>
</feature>
<proteinExistence type="predicted"/>
<evidence type="ECO:0000313" key="2">
    <source>
        <dbReference type="EMBL" id="KHN46057.1"/>
    </source>
</evidence>
<name>A0A0B2SP70_GLYSO</name>
<dbReference type="EMBL" id="QZWG01000005">
    <property type="protein sequence ID" value="RZC12410.1"/>
    <property type="molecule type" value="Genomic_DNA"/>
</dbReference>
<keyword evidence="1" id="KW-0472">Membrane</keyword>
<dbReference type="PANTHER" id="PTHR36063:SF3">
    <property type="entry name" value="PROTEIN, PUTATIVE-RELATED"/>
    <property type="match status" value="1"/>
</dbReference>
<keyword evidence="1" id="KW-1133">Transmembrane helix</keyword>
<dbReference type="EMBL" id="KN641517">
    <property type="protein sequence ID" value="KHN46057.1"/>
    <property type="molecule type" value="Genomic_DNA"/>
</dbReference>
<dbReference type="AlphaFoldDB" id="A0A0B2SP70"/>
<sequence length="76" mass="8808">MVKEVRGIQRYYGEVAPALLITPHKKCSFRFPRLEPIIEEGSDIQGLQIMPKRMLFLVPALISFGTYYFLLYSNVN</sequence>
<reference evidence="2" key="1">
    <citation type="submission" date="2014-07" db="EMBL/GenBank/DDBJ databases">
        <title>Identification of a novel salt tolerance gene in wild soybean by whole-genome sequencing.</title>
        <authorList>
            <person name="Lam H.-M."/>
            <person name="Qi X."/>
            <person name="Li M.-W."/>
            <person name="Liu X."/>
            <person name="Xie M."/>
            <person name="Ni M."/>
            <person name="Xu X."/>
        </authorList>
    </citation>
    <scope>NUCLEOTIDE SEQUENCE [LARGE SCALE GENOMIC DNA]</scope>
    <source>
        <tissue evidence="2">Root</tissue>
    </source>
</reference>
<evidence type="ECO:0000313" key="4">
    <source>
        <dbReference type="Proteomes" id="UP000289340"/>
    </source>
</evidence>
<accession>A0A0B2SP70</accession>
<evidence type="ECO:0000256" key="1">
    <source>
        <dbReference type="SAM" id="Phobius"/>
    </source>
</evidence>
<reference evidence="3 4" key="2">
    <citation type="submission" date="2018-09" db="EMBL/GenBank/DDBJ databases">
        <title>A high-quality reference genome of wild soybean provides a powerful tool to mine soybean genomes.</title>
        <authorList>
            <person name="Xie M."/>
            <person name="Chung C.Y.L."/>
            <person name="Li M.-W."/>
            <person name="Wong F.-L."/>
            <person name="Chan T.-F."/>
            <person name="Lam H.-M."/>
        </authorList>
    </citation>
    <scope>NUCLEOTIDE SEQUENCE [LARGE SCALE GENOMIC DNA]</scope>
    <source>
        <strain evidence="4">cv. W05</strain>
        <tissue evidence="3">Hypocotyl of etiolated seedlings</tissue>
    </source>
</reference>
<gene>
    <name evidence="3" type="ORF">D0Y65_012282</name>
    <name evidence="2" type="ORF">glysoja_030058</name>
</gene>
<keyword evidence="4" id="KW-1185">Reference proteome</keyword>
<evidence type="ECO:0000313" key="3">
    <source>
        <dbReference type="EMBL" id="RZC12410.1"/>
    </source>
</evidence>
<keyword evidence="1" id="KW-0812">Transmembrane</keyword>
<organism evidence="2">
    <name type="scientific">Glycine soja</name>
    <name type="common">Wild soybean</name>
    <dbReference type="NCBI Taxonomy" id="3848"/>
    <lineage>
        <taxon>Eukaryota</taxon>
        <taxon>Viridiplantae</taxon>
        <taxon>Streptophyta</taxon>
        <taxon>Embryophyta</taxon>
        <taxon>Tracheophyta</taxon>
        <taxon>Spermatophyta</taxon>
        <taxon>Magnoliopsida</taxon>
        <taxon>eudicotyledons</taxon>
        <taxon>Gunneridae</taxon>
        <taxon>Pentapetalae</taxon>
        <taxon>rosids</taxon>
        <taxon>fabids</taxon>
        <taxon>Fabales</taxon>
        <taxon>Fabaceae</taxon>
        <taxon>Papilionoideae</taxon>
        <taxon>50 kb inversion clade</taxon>
        <taxon>NPAAA clade</taxon>
        <taxon>indigoferoid/millettioid clade</taxon>
        <taxon>Phaseoleae</taxon>
        <taxon>Glycine</taxon>
        <taxon>Glycine subgen. Soja</taxon>
    </lineage>
</organism>
<dbReference type="Proteomes" id="UP000053555">
    <property type="component" value="Unassembled WGS sequence"/>
</dbReference>
<dbReference type="Proteomes" id="UP000289340">
    <property type="component" value="Chromosome 5"/>
</dbReference>
<protein>
    <submittedName>
        <fullName evidence="2">Uncharacterized protein</fullName>
    </submittedName>
</protein>